<dbReference type="PROSITE" id="PS51819">
    <property type="entry name" value="VOC"/>
    <property type="match status" value="1"/>
</dbReference>
<dbReference type="Proteomes" id="UP000048965">
    <property type="component" value="Unassembled WGS sequence"/>
</dbReference>
<evidence type="ECO:0000313" key="3">
    <source>
        <dbReference type="EMBL" id="GAO07923.1"/>
    </source>
</evidence>
<dbReference type="InterPro" id="IPR037523">
    <property type="entry name" value="VOC_core"/>
</dbReference>
<name>A0A0N7YL62_9ACTN</name>
<dbReference type="Gene3D" id="3.10.180.10">
    <property type="entry name" value="2,3-Dihydroxybiphenyl 1,2-Dioxygenase, domain 1"/>
    <property type="match status" value="1"/>
</dbReference>
<dbReference type="InterPro" id="IPR029068">
    <property type="entry name" value="Glyas_Bleomycin-R_OHBP_Dase"/>
</dbReference>
<protein>
    <recommendedName>
        <fullName evidence="2">VOC domain-containing protein</fullName>
    </recommendedName>
</protein>
<organism evidence="3 4">
    <name type="scientific">Streptomyces lydicamycinicus</name>
    <dbReference type="NCBI Taxonomy" id="1546107"/>
    <lineage>
        <taxon>Bacteria</taxon>
        <taxon>Bacillati</taxon>
        <taxon>Actinomycetota</taxon>
        <taxon>Actinomycetes</taxon>
        <taxon>Kitasatosporales</taxon>
        <taxon>Streptomycetaceae</taxon>
        <taxon>Streptomyces</taxon>
    </lineage>
</organism>
<reference evidence="3 4" key="2">
    <citation type="journal article" date="2015" name="Stand. Genomic Sci.">
        <title>Draft genome sequence of marine-derived Streptomyces sp. TP-A0598, a producer of anti-MRSA antibiotic lydicamycins.</title>
        <authorList>
            <person name="Komaki H."/>
            <person name="Ichikawa N."/>
            <person name="Hosoyama A."/>
            <person name="Fujita N."/>
            <person name="Igarashi Y."/>
        </authorList>
    </citation>
    <scope>NUCLEOTIDE SEQUENCE [LARGE SCALE GENOMIC DNA]</scope>
    <source>
        <strain evidence="3 4">NBRC 110027</strain>
    </source>
</reference>
<evidence type="ECO:0000259" key="2">
    <source>
        <dbReference type="PROSITE" id="PS51819"/>
    </source>
</evidence>
<keyword evidence="4" id="KW-1185">Reference proteome</keyword>
<feature type="region of interest" description="Disordered" evidence="1">
    <location>
        <begin position="86"/>
        <end position="112"/>
    </location>
</feature>
<dbReference type="SUPFAM" id="SSF54593">
    <property type="entry name" value="Glyoxalase/Bleomycin resistance protein/Dihydroxybiphenyl dioxygenase"/>
    <property type="match status" value="1"/>
</dbReference>
<accession>A0A0N7YL62</accession>
<comment type="caution">
    <text evidence="3">The sequence shown here is derived from an EMBL/GenBank/DDBJ whole genome shotgun (WGS) entry which is preliminary data.</text>
</comment>
<gene>
    <name evidence="3" type="ORF">TPA0598_03_03840</name>
</gene>
<dbReference type="EMBL" id="BBNO01000003">
    <property type="protein sequence ID" value="GAO07923.1"/>
    <property type="molecule type" value="Genomic_DNA"/>
</dbReference>
<dbReference type="RefSeq" id="WP_042152833.1">
    <property type="nucleotide sequence ID" value="NZ_BBNO01000003.1"/>
</dbReference>
<dbReference type="AlphaFoldDB" id="A0A0N7YL62"/>
<dbReference type="PANTHER" id="PTHR35908">
    <property type="entry name" value="HYPOTHETICAL FUSION PROTEIN"/>
    <property type="match status" value="1"/>
</dbReference>
<evidence type="ECO:0000313" key="4">
    <source>
        <dbReference type="Proteomes" id="UP000048965"/>
    </source>
</evidence>
<feature type="domain" description="VOC" evidence="2">
    <location>
        <begin position="5"/>
        <end position="125"/>
    </location>
</feature>
<feature type="compositionally biased region" description="Basic and acidic residues" evidence="1">
    <location>
        <begin position="99"/>
        <end position="112"/>
    </location>
</feature>
<sequence>MAIAKTSVLVLDCAEPAALADFYAQFLGGEVRIGSSPDYIEVVESDKVHLAIRRDRGAAPPSWPRPDDSQQAHLHFLVPQDNMDEAEREAVSLGARPLQTRENRGPYDARRYADPAGHPFVLAASEGHALGQAN</sequence>
<reference evidence="4" key="1">
    <citation type="submission" date="2014-09" db="EMBL/GenBank/DDBJ databases">
        <title>Whole genome shotgun sequence of Streptomyces sp. NBRC 110027.</title>
        <authorList>
            <person name="Komaki H."/>
            <person name="Ichikawa N."/>
            <person name="Katano-Makiyama Y."/>
            <person name="Hosoyama A."/>
            <person name="Hashimoto M."/>
            <person name="Uohara A."/>
            <person name="Kitahashi Y."/>
            <person name="Ohji S."/>
            <person name="Kimura A."/>
            <person name="Yamazoe A."/>
            <person name="Igarashi Y."/>
            <person name="Fujita N."/>
        </authorList>
    </citation>
    <scope>NUCLEOTIDE SEQUENCE [LARGE SCALE GENOMIC DNA]</scope>
    <source>
        <strain evidence="4">NBRC 110027</strain>
    </source>
</reference>
<dbReference type="CDD" id="cd06587">
    <property type="entry name" value="VOC"/>
    <property type="match status" value="1"/>
</dbReference>
<proteinExistence type="predicted"/>
<evidence type="ECO:0000256" key="1">
    <source>
        <dbReference type="SAM" id="MobiDB-lite"/>
    </source>
</evidence>
<dbReference type="InterPro" id="IPR041581">
    <property type="entry name" value="Glyoxalase_6"/>
</dbReference>
<dbReference type="OrthoDB" id="1645442at2"/>
<dbReference type="Pfam" id="PF18029">
    <property type="entry name" value="Glyoxalase_6"/>
    <property type="match status" value="1"/>
</dbReference>
<dbReference type="PANTHER" id="PTHR35908:SF1">
    <property type="entry name" value="CONSERVED PROTEIN"/>
    <property type="match status" value="1"/>
</dbReference>